<keyword evidence="4" id="KW-1185">Reference proteome</keyword>
<feature type="region of interest" description="Disordered" evidence="1">
    <location>
        <begin position="108"/>
        <end position="132"/>
    </location>
</feature>
<evidence type="ECO:0008006" key="5">
    <source>
        <dbReference type="Google" id="ProtNLM"/>
    </source>
</evidence>
<evidence type="ECO:0000256" key="2">
    <source>
        <dbReference type="SAM" id="SignalP"/>
    </source>
</evidence>
<proteinExistence type="predicted"/>
<dbReference type="EMBL" id="FWFK01000002">
    <property type="protein sequence ID" value="SLN31044.1"/>
    <property type="molecule type" value="Genomic_DNA"/>
</dbReference>
<name>A0A1X6YTT2_9RHOB</name>
<accession>A0A1X6YTT2</accession>
<protein>
    <recommendedName>
        <fullName evidence="5">AAA+ family ATPase</fullName>
    </recommendedName>
</protein>
<keyword evidence="2" id="KW-0732">Signal</keyword>
<feature type="compositionally biased region" description="Acidic residues" evidence="1">
    <location>
        <begin position="122"/>
        <end position="132"/>
    </location>
</feature>
<dbReference type="Proteomes" id="UP000193570">
    <property type="component" value="Unassembled WGS sequence"/>
</dbReference>
<dbReference type="AlphaFoldDB" id="A0A1X6YTT2"/>
<feature type="chain" id="PRO_5012597889" description="AAA+ family ATPase" evidence="2">
    <location>
        <begin position="26"/>
        <end position="132"/>
    </location>
</feature>
<sequence length="132" mass="14475">MKRTFPLLFAAWATAAVPVSGPALAQATEPGSEEDGLSLMERGAELFFRGVIDEMQPALRELRALAEDLGPELRDFVSAMGPALRDLLEEVEDWSAYEAPEILDNGDIIIRRKPDAPPLDTTEPDPQDSIEL</sequence>
<dbReference type="OrthoDB" id="7308154at2"/>
<organism evidence="3 4">
    <name type="scientific">Roseivivax jejudonensis</name>
    <dbReference type="NCBI Taxonomy" id="1529041"/>
    <lineage>
        <taxon>Bacteria</taxon>
        <taxon>Pseudomonadati</taxon>
        <taxon>Pseudomonadota</taxon>
        <taxon>Alphaproteobacteria</taxon>
        <taxon>Rhodobacterales</taxon>
        <taxon>Roseobacteraceae</taxon>
        <taxon>Roseivivax</taxon>
    </lineage>
</organism>
<gene>
    <name evidence="3" type="ORF">ROJ8625_01403</name>
</gene>
<evidence type="ECO:0000313" key="3">
    <source>
        <dbReference type="EMBL" id="SLN31044.1"/>
    </source>
</evidence>
<evidence type="ECO:0000256" key="1">
    <source>
        <dbReference type="SAM" id="MobiDB-lite"/>
    </source>
</evidence>
<feature type="signal peptide" evidence="2">
    <location>
        <begin position="1"/>
        <end position="25"/>
    </location>
</feature>
<reference evidence="3 4" key="1">
    <citation type="submission" date="2017-03" db="EMBL/GenBank/DDBJ databases">
        <authorList>
            <person name="Afonso C.L."/>
            <person name="Miller P.J."/>
            <person name="Scott M.A."/>
            <person name="Spackman E."/>
            <person name="Goraichik I."/>
            <person name="Dimitrov K.M."/>
            <person name="Suarez D.L."/>
            <person name="Swayne D.E."/>
        </authorList>
    </citation>
    <scope>NUCLEOTIDE SEQUENCE [LARGE SCALE GENOMIC DNA]</scope>
    <source>
        <strain evidence="3 4">CECT 8625</strain>
    </source>
</reference>
<evidence type="ECO:0000313" key="4">
    <source>
        <dbReference type="Proteomes" id="UP000193570"/>
    </source>
</evidence>
<dbReference type="RefSeq" id="WP_085791137.1">
    <property type="nucleotide sequence ID" value="NZ_FWFK01000002.1"/>
</dbReference>